<feature type="compositionally biased region" description="Low complexity" evidence="8">
    <location>
        <begin position="661"/>
        <end position="674"/>
    </location>
</feature>
<dbReference type="SUPFAM" id="SSF50978">
    <property type="entry name" value="WD40 repeat-like"/>
    <property type="match status" value="1"/>
</dbReference>
<dbReference type="InterPro" id="IPR015943">
    <property type="entry name" value="WD40/YVTN_repeat-like_dom_sf"/>
</dbReference>
<feature type="domain" description="CTLH" evidence="9">
    <location>
        <begin position="174"/>
        <end position="234"/>
    </location>
</feature>
<keyword evidence="5" id="KW-0677">Repeat</keyword>
<dbReference type="PANTHER" id="PTHR22838:SF0">
    <property type="entry name" value="WD REPEAT-CONTAINING PROTEIN 26"/>
    <property type="match status" value="1"/>
</dbReference>
<evidence type="ECO:0000256" key="1">
    <source>
        <dbReference type="ARBA" id="ARBA00004173"/>
    </source>
</evidence>
<dbReference type="InterPro" id="IPR020472">
    <property type="entry name" value="WD40_PAC1"/>
</dbReference>
<evidence type="ECO:0000256" key="3">
    <source>
        <dbReference type="ARBA" id="ARBA00022490"/>
    </source>
</evidence>
<reference evidence="10" key="1">
    <citation type="journal article" date="2015" name="Insect Biochem. Mol. Biol.">
        <title>An insight into the sialome of the horse fly, Tabanus bromius.</title>
        <authorList>
            <person name="Ribeiro J.M."/>
            <person name="Kazimirova M."/>
            <person name="Takac P."/>
            <person name="Andersen J.F."/>
            <person name="Francischetti I.M."/>
        </authorList>
    </citation>
    <scope>NUCLEOTIDE SEQUENCE</scope>
</reference>
<dbReference type="AlphaFoldDB" id="A0A0K8TMY5"/>
<dbReference type="InterPro" id="IPR001680">
    <property type="entry name" value="WD40_rpt"/>
</dbReference>
<evidence type="ECO:0000256" key="6">
    <source>
        <dbReference type="ARBA" id="ARBA00023128"/>
    </source>
</evidence>
<evidence type="ECO:0000259" key="9">
    <source>
        <dbReference type="PROSITE" id="PS50897"/>
    </source>
</evidence>
<dbReference type="Pfam" id="PF00400">
    <property type="entry name" value="WD40"/>
    <property type="match status" value="4"/>
</dbReference>
<keyword evidence="4 7" id="KW-0853">WD repeat</keyword>
<feature type="compositionally biased region" description="Polar residues" evidence="8">
    <location>
        <begin position="118"/>
        <end position="131"/>
    </location>
</feature>
<dbReference type="InterPro" id="IPR006595">
    <property type="entry name" value="CTLH_C"/>
</dbReference>
<dbReference type="FunFam" id="2.130.10.10:FF:000087">
    <property type="entry name" value="WD repeat-containing protein 26 homolog"/>
    <property type="match status" value="1"/>
</dbReference>
<dbReference type="PROSITE" id="PS00678">
    <property type="entry name" value="WD_REPEATS_1"/>
    <property type="match status" value="1"/>
</dbReference>
<dbReference type="InterPro" id="IPR036322">
    <property type="entry name" value="WD40_repeat_dom_sf"/>
</dbReference>
<evidence type="ECO:0000256" key="5">
    <source>
        <dbReference type="ARBA" id="ARBA00022737"/>
    </source>
</evidence>
<keyword evidence="3" id="KW-0963">Cytoplasm</keyword>
<dbReference type="GO" id="GO:0034657">
    <property type="term" value="C:GID complex"/>
    <property type="evidence" value="ECO:0007669"/>
    <property type="project" value="TreeGrafter"/>
</dbReference>
<feature type="repeat" description="WD" evidence="7">
    <location>
        <begin position="588"/>
        <end position="612"/>
    </location>
</feature>
<feature type="compositionally biased region" description="Polar residues" evidence="8">
    <location>
        <begin position="56"/>
        <end position="66"/>
    </location>
</feature>
<accession>A0A0K8TMY5</accession>
<dbReference type="SMART" id="SM00667">
    <property type="entry name" value="LisH"/>
    <property type="match status" value="1"/>
</dbReference>
<feature type="region of interest" description="Disordered" evidence="8">
    <location>
        <begin position="653"/>
        <end position="674"/>
    </location>
</feature>
<feature type="compositionally biased region" description="Low complexity" evidence="8">
    <location>
        <begin position="75"/>
        <end position="103"/>
    </location>
</feature>
<dbReference type="InterPro" id="IPR006594">
    <property type="entry name" value="LisH"/>
</dbReference>
<evidence type="ECO:0000256" key="2">
    <source>
        <dbReference type="ARBA" id="ARBA00004496"/>
    </source>
</evidence>
<feature type="repeat" description="WD" evidence="7">
    <location>
        <begin position="354"/>
        <end position="395"/>
    </location>
</feature>
<evidence type="ECO:0000313" key="10">
    <source>
        <dbReference type="EMBL" id="JAI15518.1"/>
    </source>
</evidence>
<dbReference type="PROSITE" id="PS50897">
    <property type="entry name" value="CTLH"/>
    <property type="match status" value="1"/>
</dbReference>
<organism evidence="10">
    <name type="scientific">Tabanus bromius</name>
    <name type="common">Band-eyed brown horse fly</name>
    <dbReference type="NCBI Taxonomy" id="304241"/>
    <lineage>
        <taxon>Eukaryota</taxon>
        <taxon>Metazoa</taxon>
        <taxon>Ecdysozoa</taxon>
        <taxon>Arthropoda</taxon>
        <taxon>Hexapoda</taxon>
        <taxon>Insecta</taxon>
        <taxon>Pterygota</taxon>
        <taxon>Neoptera</taxon>
        <taxon>Endopterygota</taxon>
        <taxon>Diptera</taxon>
        <taxon>Brachycera</taxon>
        <taxon>Tabanomorpha</taxon>
        <taxon>Tabanoidea</taxon>
        <taxon>Tabanidae</taxon>
        <taxon>Tabanus</taxon>
    </lineage>
</organism>
<dbReference type="Pfam" id="PF17814">
    <property type="entry name" value="LisH_TPL"/>
    <property type="match status" value="1"/>
</dbReference>
<dbReference type="EMBL" id="GDAI01002085">
    <property type="protein sequence ID" value="JAI15518.1"/>
    <property type="molecule type" value="mRNA"/>
</dbReference>
<feature type="region of interest" description="Disordered" evidence="8">
    <location>
        <begin position="1"/>
        <end position="135"/>
    </location>
</feature>
<dbReference type="InterPro" id="IPR019775">
    <property type="entry name" value="WD40_repeat_CS"/>
</dbReference>
<protein>
    <submittedName>
        <fullName evidence="10">Putative wd40 repeat-containing protein</fullName>
    </submittedName>
</protein>
<evidence type="ECO:0000256" key="8">
    <source>
        <dbReference type="SAM" id="MobiDB-lite"/>
    </source>
</evidence>
<proteinExistence type="evidence at transcript level"/>
<evidence type="ECO:0000256" key="4">
    <source>
        <dbReference type="ARBA" id="ARBA00022574"/>
    </source>
</evidence>
<feature type="repeat" description="WD" evidence="7">
    <location>
        <begin position="613"/>
        <end position="655"/>
    </location>
</feature>
<sequence>PRKKSRKSTSGESSSSHLSTSSTSRAAAEAENKATTHSTSSSSSSPASAVDDKGRGTTQTNETKIVNESVENKMQQQSNVNNSQQSSTSNSSNNSTTLHQSNNEANGHVPEEEHQDHQNGVSTRNGFTEFNPQARVQLDKTNQDIIRIIGQYLKNVGLDRSADLLMQESGCYLEPPAATKFRHHVLSGDWTKADHDLKELQPLIDSKNSNIVEMKFLLLEQKYLEFLEEGRPLDALHVLRNELTPLNHNTSRVHQLSSYMMCSSNQDLYKRANWEGKGVVSRTQVMERLQSYLPPSVMLPPRRLRALLSQAVELQTDRCPCHDMAWETNIENVTLLSDHNCSAEGFPMQPLQVLNDHCDEVWYCKFSPDGLKLASGSKDTTVVIWDVDPQKLSVKFRRTLDGHAYGVSFVDWSPDSKHLLVGGPEECPEIYIWNIEEEKLVVKVSHSMDDSLTCGVFNKDGTRIVCGGVRGQFYLCDLTGTILESWEGVRINGLAFRADNKTVLAADTHHRIRAYVFDNPRIDYKVIQEQHPIMTFSVNSTDRLALLNIATQGLHLWDLEDKCLVRRFQGVIQGNFTIYSCFGGVHESFVASGSEDNKVYIWHIKREQPLAKLSGHTKTVNCVSWNPVYPSLLASASDDGTVRIWGPKSVQQSHASESDECSSCSSSSSWNMTS</sequence>
<dbReference type="GO" id="GO:0005739">
    <property type="term" value="C:mitochondrion"/>
    <property type="evidence" value="ECO:0007669"/>
    <property type="project" value="UniProtKB-SubCell"/>
</dbReference>
<dbReference type="PANTHER" id="PTHR22838">
    <property type="entry name" value="WD REPEAT PROTEIN 26-RELATED"/>
    <property type="match status" value="1"/>
</dbReference>
<dbReference type="InterPro" id="IPR051350">
    <property type="entry name" value="WD_repeat-ST_regulator"/>
</dbReference>
<comment type="subcellular location">
    <subcellularLocation>
        <location evidence="2">Cytoplasm</location>
    </subcellularLocation>
    <subcellularLocation>
        <location evidence="1">Mitochondrion</location>
    </subcellularLocation>
</comment>
<dbReference type="Gene3D" id="2.130.10.10">
    <property type="entry name" value="YVTN repeat-like/Quinoprotein amine dehydrogenase"/>
    <property type="match status" value="2"/>
</dbReference>
<feature type="compositionally biased region" description="Low complexity" evidence="8">
    <location>
        <begin position="8"/>
        <end position="27"/>
    </location>
</feature>
<dbReference type="PRINTS" id="PR00320">
    <property type="entry name" value="GPROTEINBRPT"/>
</dbReference>
<dbReference type="PROSITE" id="PS50294">
    <property type="entry name" value="WD_REPEATS_REGION"/>
    <property type="match status" value="2"/>
</dbReference>
<name>A0A0K8TMY5_TABBR</name>
<feature type="non-terminal residue" evidence="10">
    <location>
        <position position="1"/>
    </location>
</feature>
<keyword evidence="6" id="KW-0496">Mitochondrion</keyword>
<feature type="compositionally biased region" description="Low complexity" evidence="8">
    <location>
        <begin position="35"/>
        <end position="49"/>
    </location>
</feature>
<dbReference type="GO" id="GO:0043161">
    <property type="term" value="P:proteasome-mediated ubiquitin-dependent protein catabolic process"/>
    <property type="evidence" value="ECO:0007669"/>
    <property type="project" value="TreeGrafter"/>
</dbReference>
<evidence type="ECO:0000256" key="7">
    <source>
        <dbReference type="PROSITE-ProRule" id="PRU00221"/>
    </source>
</evidence>
<dbReference type="InterPro" id="IPR054532">
    <property type="entry name" value="TPL_SMU1_LisH-like"/>
</dbReference>
<dbReference type="PROSITE" id="PS50896">
    <property type="entry name" value="LISH"/>
    <property type="match status" value="1"/>
</dbReference>
<dbReference type="SMART" id="SM00668">
    <property type="entry name" value="CTLH"/>
    <property type="match status" value="1"/>
</dbReference>
<dbReference type="SMART" id="SM00320">
    <property type="entry name" value="WD40"/>
    <property type="match status" value="5"/>
</dbReference>
<dbReference type="PROSITE" id="PS50082">
    <property type="entry name" value="WD_REPEATS_2"/>
    <property type="match status" value="3"/>
</dbReference>